<dbReference type="STRING" id="34059.A9308_04065"/>
<evidence type="ECO:0000313" key="4">
    <source>
        <dbReference type="Proteomes" id="UP000092508"/>
    </source>
</evidence>
<dbReference type="InterPro" id="IPR036163">
    <property type="entry name" value="HMA_dom_sf"/>
</dbReference>
<gene>
    <name evidence="3" type="ORF">A9308_04065</name>
</gene>
<protein>
    <recommendedName>
        <fullName evidence="2">HMA domain-containing protein</fullName>
    </recommendedName>
</protein>
<organism evidence="3 4">
    <name type="scientific">Faucicola atlantae</name>
    <dbReference type="NCBI Taxonomy" id="34059"/>
    <lineage>
        <taxon>Bacteria</taxon>
        <taxon>Pseudomonadati</taxon>
        <taxon>Pseudomonadota</taxon>
        <taxon>Gammaproteobacteria</taxon>
        <taxon>Moraxellales</taxon>
        <taxon>Moraxellaceae</taxon>
        <taxon>Faucicola</taxon>
    </lineage>
</organism>
<name>A0A1B8QEY2_9GAMM</name>
<dbReference type="EMBL" id="LZMZ01000007">
    <property type="protein sequence ID" value="OBX80191.1"/>
    <property type="molecule type" value="Genomic_DNA"/>
</dbReference>
<dbReference type="InterPro" id="IPR006121">
    <property type="entry name" value="HMA_dom"/>
</dbReference>
<dbReference type="PROSITE" id="PS50846">
    <property type="entry name" value="HMA_2"/>
    <property type="match status" value="1"/>
</dbReference>
<dbReference type="GO" id="GO:0046872">
    <property type="term" value="F:metal ion binding"/>
    <property type="evidence" value="ECO:0007669"/>
    <property type="project" value="InterPro"/>
</dbReference>
<accession>A0A1B8QEY2</accession>
<dbReference type="Proteomes" id="UP000092508">
    <property type="component" value="Unassembled WGS sequence"/>
</dbReference>
<sequence>MAIQTVALDLKGIDDAQGYAAVERALGTIGGVTALRLDPAAHRVLVEYDDTQTSVHAFKAALTTVDYISEPFPIDAPANPDNDRNLIDDLEDSGKL</sequence>
<reference evidence="3 4" key="1">
    <citation type="submission" date="2016-06" db="EMBL/GenBank/DDBJ databases">
        <title>Draft genome of Moraxella atlantae CCUG 66109.</title>
        <authorList>
            <person name="Salva-Serra F."/>
            <person name="Engstrom-Jakobsson H."/>
            <person name="Thorell K."/>
            <person name="Gonzales-Siles L."/>
            <person name="Karlsson R."/>
            <person name="Boulund F."/>
            <person name="Engstrand L."/>
            <person name="Kristiansson E."/>
            <person name="Moore E."/>
        </authorList>
    </citation>
    <scope>NUCLEOTIDE SEQUENCE [LARGE SCALE GENOMIC DNA]</scope>
    <source>
        <strain evidence="3 4">CCUG 66109</strain>
    </source>
</reference>
<dbReference type="Gene3D" id="3.30.70.100">
    <property type="match status" value="1"/>
</dbReference>
<feature type="region of interest" description="Disordered" evidence="1">
    <location>
        <begin position="73"/>
        <end position="96"/>
    </location>
</feature>
<feature type="compositionally biased region" description="Basic and acidic residues" evidence="1">
    <location>
        <begin position="81"/>
        <end position="96"/>
    </location>
</feature>
<comment type="caution">
    <text evidence="3">The sequence shown here is derived from an EMBL/GenBank/DDBJ whole genome shotgun (WGS) entry which is preliminary data.</text>
</comment>
<evidence type="ECO:0000256" key="1">
    <source>
        <dbReference type="SAM" id="MobiDB-lite"/>
    </source>
</evidence>
<dbReference type="CDD" id="cd00371">
    <property type="entry name" value="HMA"/>
    <property type="match status" value="1"/>
</dbReference>
<dbReference type="RefSeq" id="WP_067235151.1">
    <property type="nucleotide sequence ID" value="NZ_CP171125.1"/>
</dbReference>
<dbReference type="SUPFAM" id="SSF55008">
    <property type="entry name" value="HMA, heavy metal-associated domain"/>
    <property type="match status" value="1"/>
</dbReference>
<dbReference type="AlphaFoldDB" id="A0A1B8QEY2"/>
<dbReference type="OrthoDB" id="6658742at2"/>
<evidence type="ECO:0000313" key="3">
    <source>
        <dbReference type="EMBL" id="OBX80191.1"/>
    </source>
</evidence>
<feature type="domain" description="HMA" evidence="2">
    <location>
        <begin position="4"/>
        <end position="70"/>
    </location>
</feature>
<proteinExistence type="predicted"/>
<evidence type="ECO:0000259" key="2">
    <source>
        <dbReference type="PROSITE" id="PS50846"/>
    </source>
</evidence>